<reference evidence="2" key="1">
    <citation type="submission" date="2007-11" db="EMBL/GenBank/DDBJ databases">
        <title>Complete genome sequence of Clostridium phytofermentans ISDg.</title>
        <authorList>
            <person name="Leschine S.B."/>
            <person name="Warnick T.A."/>
            <person name="Blanchard J.L."/>
            <person name="Schnell D.J."/>
            <person name="Petit E.L."/>
            <person name="LaTouf W.G."/>
            <person name="Copeland A."/>
            <person name="Lucas S."/>
            <person name="Lapidus A."/>
            <person name="Barry K."/>
            <person name="Glavina del Rio T."/>
            <person name="Dalin E."/>
            <person name="Tice H."/>
            <person name="Pitluck S."/>
            <person name="Kiss H."/>
            <person name="Brettin T."/>
            <person name="Bruce D."/>
            <person name="Detter J.C."/>
            <person name="Han C."/>
            <person name="Kuske C."/>
            <person name="Schmutz J."/>
            <person name="Larimer F."/>
            <person name="Land M."/>
            <person name="Hauser L."/>
            <person name="Kyrpides N."/>
            <person name="Kim E.A."/>
            <person name="Richardson P."/>
        </authorList>
    </citation>
    <scope>NUCLEOTIDE SEQUENCE [LARGE SCALE GENOMIC DNA]</scope>
    <source>
        <strain evidence="2">ATCC 700394 / DSM 18823 / ISDg</strain>
    </source>
</reference>
<dbReference type="EMBL" id="CP000885">
    <property type="protein sequence ID" value="ABX42524.1"/>
    <property type="molecule type" value="Genomic_DNA"/>
</dbReference>
<dbReference type="Proteomes" id="UP000000370">
    <property type="component" value="Chromosome"/>
</dbReference>
<dbReference type="Pfam" id="PF12675">
    <property type="entry name" value="DUF3795"/>
    <property type="match status" value="1"/>
</dbReference>
<dbReference type="KEGG" id="cpy:Cphy_2158"/>
<keyword evidence="2" id="KW-1185">Reference proteome</keyword>
<evidence type="ECO:0000313" key="1">
    <source>
        <dbReference type="EMBL" id="ABX42524.1"/>
    </source>
</evidence>
<gene>
    <name evidence="1" type="ordered locus">Cphy_2158</name>
</gene>
<dbReference type="AlphaFoldDB" id="A9KJB2"/>
<name>A9KJB2_LACP7</name>
<evidence type="ECO:0008006" key="3">
    <source>
        <dbReference type="Google" id="ProtNLM"/>
    </source>
</evidence>
<dbReference type="RefSeq" id="WP_012200178.1">
    <property type="nucleotide sequence ID" value="NC_010001.1"/>
</dbReference>
<dbReference type="STRING" id="357809.Cphy_2158"/>
<protein>
    <recommendedName>
        <fullName evidence="3">DUF3795 domain-containing protein</fullName>
    </recommendedName>
</protein>
<dbReference type="HOGENOM" id="CLU_177593_2_0_9"/>
<sequence length="94" mass="10554">MKFGLCGIDCTQCDSLQAKECMGCNAMQGFSFYGKCQWYHCCKDKGIEHCGKCEYFPCSDLKDALAEVGGLPAIDNLNSLLNKIRLCRLENHIY</sequence>
<dbReference type="OrthoDB" id="9803966at2"/>
<proteinExistence type="predicted"/>
<dbReference type="InterPro" id="IPR024227">
    <property type="entry name" value="DUF3795"/>
</dbReference>
<accession>A9KJB2</accession>
<evidence type="ECO:0000313" key="2">
    <source>
        <dbReference type="Proteomes" id="UP000000370"/>
    </source>
</evidence>
<organism evidence="1 2">
    <name type="scientific">Lachnoclostridium phytofermentans (strain ATCC 700394 / DSM 18823 / ISDg)</name>
    <name type="common">Clostridium phytofermentans</name>
    <dbReference type="NCBI Taxonomy" id="357809"/>
    <lineage>
        <taxon>Bacteria</taxon>
        <taxon>Bacillati</taxon>
        <taxon>Bacillota</taxon>
        <taxon>Clostridia</taxon>
        <taxon>Lachnospirales</taxon>
        <taxon>Lachnospiraceae</taxon>
    </lineage>
</organism>